<dbReference type="InterPro" id="IPR036188">
    <property type="entry name" value="FAD/NAD-bd_sf"/>
</dbReference>
<reference evidence="4" key="1">
    <citation type="submission" date="2007-07" db="EMBL/GenBank/DDBJ databases">
        <title>Complete genome sequence of Campylobacter hominis ATCC BAA-381, a commensal isolated from the human gastrointestinal tract.</title>
        <authorList>
            <person name="Fouts D.E."/>
            <person name="Mongodin E.F."/>
            <person name="Puiu D."/>
            <person name="Sebastian Y."/>
            <person name="Miller W.G."/>
            <person name="Mandrell R.E."/>
            <person name="Nelson K.E."/>
        </authorList>
    </citation>
    <scope>NUCLEOTIDE SEQUENCE [LARGE SCALE GENOMIC DNA]</scope>
    <source>
        <strain evidence="4">ATCC BAA-381 / LMG 19568 / NCTC 13146 / CH001A</strain>
    </source>
</reference>
<dbReference type="EMBL" id="CP000776">
    <property type="protein sequence ID" value="ABS51129.1"/>
    <property type="molecule type" value="Genomic_DNA"/>
</dbReference>
<dbReference type="RefSeq" id="WP_012109171.1">
    <property type="nucleotide sequence ID" value="NC_009714.1"/>
</dbReference>
<accession>A7I2X9</accession>
<keyword evidence="4" id="KW-1185">Reference proteome</keyword>
<dbReference type="PANTHER" id="PTHR48105">
    <property type="entry name" value="THIOREDOXIN REDUCTASE 1-RELATED-RELATED"/>
    <property type="match status" value="1"/>
</dbReference>
<dbReference type="SUPFAM" id="SSF51905">
    <property type="entry name" value="FAD/NAD(P)-binding domain"/>
    <property type="match status" value="1"/>
</dbReference>
<dbReference type="Pfam" id="PF13738">
    <property type="entry name" value="Pyr_redox_3"/>
    <property type="match status" value="1"/>
</dbReference>
<dbReference type="InterPro" id="IPR050097">
    <property type="entry name" value="Ferredoxin-NADP_redctase_2"/>
</dbReference>
<evidence type="ECO:0000313" key="4">
    <source>
        <dbReference type="Proteomes" id="UP000002407"/>
    </source>
</evidence>
<name>A7I2X9_CAMHC</name>
<dbReference type="STRING" id="360107.CHAB381_1320"/>
<dbReference type="OrthoDB" id="9778740at2"/>
<protein>
    <submittedName>
        <fullName evidence="3">Oxidoreductase</fullName>
    </submittedName>
</protein>
<evidence type="ECO:0000313" key="3">
    <source>
        <dbReference type="EMBL" id="ABS51129.1"/>
    </source>
</evidence>
<evidence type="ECO:0000256" key="1">
    <source>
        <dbReference type="ARBA" id="ARBA00022630"/>
    </source>
</evidence>
<sequence>MINVYDLAVVGGGPCGIASVVEAKKQGIKTVLLLEKGDNHSQTIRQFYKDKKRVDKEYKGLNSHTIGNVGFETGTKESVLNYFDELLDSEEFDSFFKMEVEKVEKLNDGPFCITTVNSGFRANNVIIAIGRMNKPNKPDYKIPPSIVQRVNFNLDKCGINEKVLIVGGGNAAAEYALSLCKTNIVTLCYRKPKFTRLNEINEKAIMHETRYGNIILRLDTDIKELENENGKVLVKFKCGMELVYDRVIYAIGGTSPINFLKTCNIKLDEKGIPIVNENCATNINGLYVGGDLITRNGGSIVVAINHAHMIIKDILKK</sequence>
<dbReference type="Proteomes" id="UP000002407">
    <property type="component" value="Chromosome"/>
</dbReference>
<evidence type="ECO:0000256" key="2">
    <source>
        <dbReference type="ARBA" id="ARBA00023002"/>
    </source>
</evidence>
<keyword evidence="1" id="KW-0285">Flavoprotein</keyword>
<organism evidence="3 4">
    <name type="scientific">Campylobacter hominis (strain ATCC BAA-381 / DSM 21671 / CCUG 45161 / LMG 19568 / NCTC 13146 / CH001A)</name>
    <dbReference type="NCBI Taxonomy" id="360107"/>
    <lineage>
        <taxon>Bacteria</taxon>
        <taxon>Pseudomonadati</taxon>
        <taxon>Campylobacterota</taxon>
        <taxon>Epsilonproteobacteria</taxon>
        <taxon>Campylobacterales</taxon>
        <taxon>Campylobacteraceae</taxon>
        <taxon>Campylobacter</taxon>
    </lineage>
</organism>
<dbReference type="KEGG" id="cha:CHAB381_1320"/>
<proteinExistence type="predicted"/>
<keyword evidence="2" id="KW-0560">Oxidoreductase</keyword>
<gene>
    <name evidence="3" type="ordered locus">CHAB381_1320</name>
</gene>
<dbReference type="HOGENOM" id="CLU_059172_0_0_7"/>
<dbReference type="PRINTS" id="PR00469">
    <property type="entry name" value="PNDRDTASEII"/>
</dbReference>
<dbReference type="GO" id="GO:0016491">
    <property type="term" value="F:oxidoreductase activity"/>
    <property type="evidence" value="ECO:0007669"/>
    <property type="project" value="UniProtKB-KW"/>
</dbReference>
<dbReference type="Gene3D" id="3.50.50.60">
    <property type="entry name" value="FAD/NAD(P)-binding domain"/>
    <property type="match status" value="2"/>
</dbReference>
<dbReference type="AlphaFoldDB" id="A7I2X9"/>
<dbReference type="PRINTS" id="PR00368">
    <property type="entry name" value="FADPNR"/>
</dbReference>
<dbReference type="eggNOG" id="COG0492">
    <property type="taxonomic scope" value="Bacteria"/>
</dbReference>